<dbReference type="EMBL" id="MN740785">
    <property type="protein sequence ID" value="QHU11476.1"/>
    <property type="molecule type" value="Genomic_DNA"/>
</dbReference>
<sequence>MFSNDNLWLTIFDKKNGTVAGTARFSTAYIQSLQNYKLFKTVLPFLKSKITSASGILQKYQNGFFVNDLRQKKRRLYLYTSDSAAPPSLIKDLDQFFTKISRKE</sequence>
<reference evidence="1" key="1">
    <citation type="journal article" date="2020" name="Nature">
        <title>Giant virus diversity and host interactions through global metagenomics.</title>
        <authorList>
            <person name="Schulz F."/>
            <person name="Roux S."/>
            <person name="Paez-Espino D."/>
            <person name="Jungbluth S."/>
            <person name="Walsh D.A."/>
            <person name="Denef V.J."/>
            <person name="McMahon K.D."/>
            <person name="Konstantinidis K.T."/>
            <person name="Eloe-Fadrosh E.A."/>
            <person name="Kyrpides N.C."/>
            <person name="Woyke T."/>
        </authorList>
    </citation>
    <scope>NUCLEOTIDE SEQUENCE</scope>
    <source>
        <strain evidence="1">GVMAG-S-1101169-75</strain>
    </source>
</reference>
<proteinExistence type="predicted"/>
<name>A0A6C0K318_9ZZZZ</name>
<protein>
    <submittedName>
        <fullName evidence="1">Uncharacterized protein</fullName>
    </submittedName>
</protein>
<dbReference type="AlphaFoldDB" id="A0A6C0K318"/>
<accession>A0A6C0K318</accession>
<organism evidence="1">
    <name type="scientific">viral metagenome</name>
    <dbReference type="NCBI Taxonomy" id="1070528"/>
    <lineage>
        <taxon>unclassified sequences</taxon>
        <taxon>metagenomes</taxon>
        <taxon>organismal metagenomes</taxon>
    </lineage>
</organism>
<evidence type="ECO:0000313" key="1">
    <source>
        <dbReference type="EMBL" id="QHU11476.1"/>
    </source>
</evidence>